<dbReference type="EMBL" id="CP165734">
    <property type="protein sequence ID" value="XDV59046.1"/>
    <property type="molecule type" value="Genomic_DNA"/>
</dbReference>
<feature type="transmembrane region" description="Helical" evidence="1">
    <location>
        <begin position="68"/>
        <end position="89"/>
    </location>
</feature>
<keyword evidence="1" id="KW-1133">Transmembrane helix</keyword>
<keyword evidence="1" id="KW-0812">Transmembrane</keyword>
<evidence type="ECO:0000256" key="1">
    <source>
        <dbReference type="SAM" id="Phobius"/>
    </source>
</evidence>
<proteinExistence type="predicted"/>
<evidence type="ECO:0000313" key="2">
    <source>
        <dbReference type="EMBL" id="XDV59046.1"/>
    </source>
</evidence>
<organism evidence="2">
    <name type="scientific">Bradyrhizobium sp. LLZ17</name>
    <dbReference type="NCBI Taxonomy" id="3239388"/>
    <lineage>
        <taxon>Bacteria</taxon>
        <taxon>Pseudomonadati</taxon>
        <taxon>Pseudomonadota</taxon>
        <taxon>Alphaproteobacteria</taxon>
        <taxon>Hyphomicrobiales</taxon>
        <taxon>Nitrobacteraceae</taxon>
        <taxon>Bradyrhizobium</taxon>
    </lineage>
</organism>
<feature type="transmembrane region" description="Helical" evidence="1">
    <location>
        <begin position="43"/>
        <end position="62"/>
    </location>
</feature>
<name>A0AB39XQD9_9BRAD</name>
<accession>A0AB39XQD9</accession>
<dbReference type="RefSeq" id="WP_369723577.1">
    <property type="nucleotide sequence ID" value="NZ_CP165734.1"/>
</dbReference>
<gene>
    <name evidence="2" type="ORF">AB8Z38_06320</name>
</gene>
<keyword evidence="1" id="KW-0472">Membrane</keyword>
<dbReference type="Gene3D" id="1.20.1280.290">
    <property type="match status" value="1"/>
</dbReference>
<dbReference type="AlphaFoldDB" id="A0AB39XQD9"/>
<reference evidence="2" key="1">
    <citation type="submission" date="2024-08" db="EMBL/GenBank/DDBJ databases">
        <authorList>
            <person name="Chaddad Z."/>
            <person name="Lamrabet M."/>
            <person name="Bouhnik O."/>
            <person name="Alami S."/>
            <person name="Wipf D."/>
            <person name="Courty P.E."/>
            <person name="Missbah El Idrissi M."/>
        </authorList>
    </citation>
    <scope>NUCLEOTIDE SEQUENCE</scope>
    <source>
        <strain evidence="2">LLZ17</strain>
    </source>
</reference>
<sequence>MLPENLDFLTLTYGFFNMLRLMSYAPQLVLLAQDRSGAKAISVSSWLIWTGANLTTAVYAWVRLADVPLSLLNAFNTGCCATMLALLIYKRTKAGLDCSRTDIGGAPSRCLHRPFRRSPVLNPSGLSRF</sequence>
<feature type="transmembrane region" description="Helical" evidence="1">
    <location>
        <begin position="12"/>
        <end position="31"/>
    </location>
</feature>
<protein>
    <submittedName>
        <fullName evidence="2">Uncharacterized protein</fullName>
    </submittedName>
</protein>